<dbReference type="STRING" id="1177154.Y5S_00112"/>
<evidence type="ECO:0000256" key="5">
    <source>
        <dbReference type="ARBA" id="ARBA00023236"/>
    </source>
</evidence>
<accession>A0A095UV65</accession>
<evidence type="ECO:0000256" key="3">
    <source>
        <dbReference type="ARBA" id="ARBA00023199"/>
    </source>
</evidence>
<dbReference type="InterPro" id="IPR050116">
    <property type="entry name" value="DNA_polymerase-Y"/>
</dbReference>
<dbReference type="Gene3D" id="3.30.70.270">
    <property type="match status" value="1"/>
</dbReference>
<dbReference type="GO" id="GO:0006281">
    <property type="term" value="P:DNA repair"/>
    <property type="evidence" value="ECO:0007669"/>
    <property type="project" value="UniProtKB-KW"/>
</dbReference>
<dbReference type="PATRIC" id="fig|1177154.3.peg.115"/>
<dbReference type="Gene3D" id="3.40.1170.60">
    <property type="match status" value="1"/>
</dbReference>
<evidence type="ECO:0000259" key="6">
    <source>
        <dbReference type="PROSITE" id="PS50173"/>
    </source>
</evidence>
<comment type="caution">
    <text evidence="7">The sequence shown here is derived from an EMBL/GenBank/DDBJ whole genome shotgun (WGS) entry which is preliminary data.</text>
</comment>
<dbReference type="Gene3D" id="1.10.150.20">
    <property type="entry name" value="5' to 3' exonuclease, C-terminal subdomain"/>
    <property type="match status" value="1"/>
</dbReference>
<dbReference type="EMBL" id="ARXV01000001">
    <property type="protein sequence ID" value="KGD66445.1"/>
    <property type="molecule type" value="Genomic_DNA"/>
</dbReference>
<dbReference type="InterPro" id="IPR001126">
    <property type="entry name" value="UmuC"/>
</dbReference>
<dbReference type="Pfam" id="PF00817">
    <property type="entry name" value="IMS"/>
    <property type="match status" value="1"/>
</dbReference>
<dbReference type="SUPFAM" id="SSF56672">
    <property type="entry name" value="DNA/RNA polymerases"/>
    <property type="match status" value="1"/>
</dbReference>
<dbReference type="GO" id="GO:0003684">
    <property type="term" value="F:damaged DNA binding"/>
    <property type="evidence" value="ECO:0007669"/>
    <property type="project" value="InterPro"/>
</dbReference>
<reference evidence="7 8" key="1">
    <citation type="submission" date="2012-09" db="EMBL/GenBank/DDBJ databases">
        <title>Genome Sequence of alkane-degrading Bacterium Alcanivorax sp. 19-m-6.</title>
        <authorList>
            <person name="Lai Q."/>
            <person name="Shao Z."/>
        </authorList>
    </citation>
    <scope>NUCLEOTIDE SEQUENCE [LARGE SCALE GENOMIC DNA]</scope>
    <source>
        <strain evidence="7 8">19-m-6</strain>
    </source>
</reference>
<dbReference type="InterPro" id="IPR017961">
    <property type="entry name" value="DNA_pol_Y-fam_little_finger"/>
</dbReference>
<gene>
    <name evidence="7" type="ORF">Y5S_00112</name>
</gene>
<dbReference type="Pfam" id="PF11799">
    <property type="entry name" value="IMS_C"/>
    <property type="match status" value="1"/>
</dbReference>
<dbReference type="InterPro" id="IPR025188">
    <property type="entry name" value="DUF4113"/>
</dbReference>
<dbReference type="GO" id="GO:0003887">
    <property type="term" value="F:DNA-directed DNA polymerase activity"/>
    <property type="evidence" value="ECO:0007669"/>
    <property type="project" value="TreeGrafter"/>
</dbReference>
<dbReference type="Pfam" id="PF13438">
    <property type="entry name" value="DUF4113"/>
    <property type="match status" value="1"/>
</dbReference>
<dbReference type="RefSeq" id="WP_035229346.1">
    <property type="nucleotide sequence ID" value="NZ_ARXV01000001.1"/>
</dbReference>
<dbReference type="PANTHER" id="PTHR11076:SF34">
    <property type="entry name" value="PROTEIN UMUC"/>
    <property type="match status" value="1"/>
</dbReference>
<protein>
    <submittedName>
        <fullName evidence="7">DNA-damage-inducible protein</fullName>
    </submittedName>
</protein>
<dbReference type="NCBIfam" id="NF002955">
    <property type="entry name" value="PRK03609.1"/>
    <property type="match status" value="1"/>
</dbReference>
<comment type="similarity">
    <text evidence="1">Belongs to the DNA polymerase type-Y family.</text>
</comment>
<name>A0A095UV65_9GAMM</name>
<dbReference type="PROSITE" id="PS50173">
    <property type="entry name" value="UMUC"/>
    <property type="match status" value="1"/>
</dbReference>
<dbReference type="InterPro" id="IPR043128">
    <property type="entry name" value="Rev_trsase/Diguanyl_cyclase"/>
</dbReference>
<dbReference type="eggNOG" id="COG0389">
    <property type="taxonomic scope" value="Bacteria"/>
</dbReference>
<keyword evidence="5" id="KW-0742">SOS response</keyword>
<dbReference type="InterPro" id="IPR043502">
    <property type="entry name" value="DNA/RNA_pol_sf"/>
</dbReference>
<dbReference type="PANTHER" id="PTHR11076">
    <property type="entry name" value="DNA REPAIR POLYMERASE UMUC / TRANSFERASE FAMILY MEMBER"/>
    <property type="match status" value="1"/>
</dbReference>
<dbReference type="GO" id="GO:0005829">
    <property type="term" value="C:cytosol"/>
    <property type="evidence" value="ECO:0007669"/>
    <property type="project" value="TreeGrafter"/>
</dbReference>
<dbReference type="OrthoDB" id="9808813at2"/>
<dbReference type="Proteomes" id="UP000029444">
    <property type="component" value="Unassembled WGS sequence"/>
</dbReference>
<evidence type="ECO:0000256" key="1">
    <source>
        <dbReference type="ARBA" id="ARBA00010945"/>
    </source>
</evidence>
<proteinExistence type="inferred from homology"/>
<keyword evidence="8" id="KW-1185">Reference proteome</keyword>
<keyword evidence="4" id="KW-0234">DNA repair</keyword>
<keyword evidence="3" id="KW-0741">SOS mutagenesis</keyword>
<dbReference type="GO" id="GO:0009432">
    <property type="term" value="P:SOS response"/>
    <property type="evidence" value="ECO:0007669"/>
    <property type="project" value="UniProtKB-KW"/>
</dbReference>
<dbReference type="AlphaFoldDB" id="A0A095UV65"/>
<organism evidence="7 8">
    <name type="scientific">Alcanivorax nanhaiticus</name>
    <dbReference type="NCBI Taxonomy" id="1177154"/>
    <lineage>
        <taxon>Bacteria</taxon>
        <taxon>Pseudomonadati</taxon>
        <taxon>Pseudomonadota</taxon>
        <taxon>Gammaproteobacteria</taxon>
        <taxon>Oceanospirillales</taxon>
        <taxon>Alcanivoracaceae</taxon>
        <taxon>Alcanivorax</taxon>
    </lineage>
</organism>
<sequence>MFALVDCNSFYASCERVFRPDLQGRPVLVLSNNDGCVIAGSAEARALGIRTGVPLFQVRELIHKHGIAVFSSNYTLYGDLSRRVMATLGSLVPHVEKYSIDEAFLDLSMVPEGQLQRLGAELRERVKRWVGLPVCVGIAPTKTLAKLANHYAKQQEAGVEVWTSSDHWQARLAQTPVGNIWGVGRRLAARLAALEVHNGADMAALESGWVRRHFSVVQERMIRELNGEACLSMELCPPPRQQVIHSRSFGQPVVSLPPLRQAISDYTARAAEKMRTEGLLATRISVWLRTSPMGKPQQLWPDTLSTGLCQASADTRELVAKALQLLDQLWKPGLRYGKAGVMLTELCSREFSQGGLFEDRQSQRGQALMAVMDSINQSGKGRVWLAGRGMKGANECVWSMRRAHLSPAYTTRVSDLPRVW</sequence>
<dbReference type="GO" id="GO:0042276">
    <property type="term" value="P:error-prone translesion synthesis"/>
    <property type="evidence" value="ECO:0007669"/>
    <property type="project" value="TreeGrafter"/>
</dbReference>
<dbReference type="CDD" id="cd01700">
    <property type="entry name" value="PolY_Pol_V_umuC"/>
    <property type="match status" value="1"/>
</dbReference>
<evidence type="ECO:0000256" key="4">
    <source>
        <dbReference type="ARBA" id="ARBA00023204"/>
    </source>
</evidence>
<evidence type="ECO:0000313" key="7">
    <source>
        <dbReference type="EMBL" id="KGD66445.1"/>
    </source>
</evidence>
<evidence type="ECO:0000256" key="2">
    <source>
        <dbReference type="ARBA" id="ARBA00022763"/>
    </source>
</evidence>
<evidence type="ECO:0000313" key="8">
    <source>
        <dbReference type="Proteomes" id="UP000029444"/>
    </source>
</evidence>
<keyword evidence="2" id="KW-0227">DNA damage</keyword>
<feature type="domain" description="UmuC" evidence="6">
    <location>
        <begin position="2"/>
        <end position="184"/>
    </location>
</feature>